<protein>
    <submittedName>
        <fullName evidence="3">DnaJ-like protein subfamily B member 2</fullName>
    </submittedName>
</protein>
<accession>A0A5N5TGJ3</accession>
<feature type="compositionally biased region" description="Basic and acidic residues" evidence="2">
    <location>
        <begin position="1"/>
        <end position="10"/>
    </location>
</feature>
<dbReference type="PANTHER" id="PTHR45168:SF3">
    <property type="entry name" value="DNAJ HEAT SHOCK PROTEIN FAMILY (HSP40) MEMBER B2"/>
    <property type="match status" value="1"/>
</dbReference>
<feature type="compositionally biased region" description="Basic residues" evidence="2">
    <location>
        <begin position="79"/>
        <end position="90"/>
    </location>
</feature>
<keyword evidence="5" id="KW-1185">Reference proteome</keyword>
<feature type="region of interest" description="Disordered" evidence="2">
    <location>
        <begin position="75"/>
        <end position="94"/>
    </location>
</feature>
<feature type="region of interest" description="Disordered" evidence="2">
    <location>
        <begin position="1"/>
        <end position="28"/>
    </location>
</feature>
<dbReference type="GO" id="GO:0030544">
    <property type="term" value="F:Hsp70 protein binding"/>
    <property type="evidence" value="ECO:0007669"/>
    <property type="project" value="InterPro"/>
</dbReference>
<gene>
    <name evidence="3" type="primary">DNAJB2_1</name>
    <name evidence="4" type="ORF">Anas_08311</name>
    <name evidence="3" type="ORF">Anas_09939</name>
</gene>
<dbReference type="OrthoDB" id="10250354at2759"/>
<keyword evidence="1" id="KW-0143">Chaperone</keyword>
<comment type="caution">
    <text evidence="4">The sequence shown here is derived from an EMBL/GenBank/DDBJ whole genome shotgun (WGS) entry which is preliminary data.</text>
</comment>
<dbReference type="PANTHER" id="PTHR45168">
    <property type="entry name" value="DNAJ HOMOLOG SUBFAMILY B MEMBER 2"/>
    <property type="match status" value="1"/>
</dbReference>
<evidence type="ECO:0000256" key="1">
    <source>
        <dbReference type="ARBA" id="ARBA00023186"/>
    </source>
</evidence>
<evidence type="ECO:0000256" key="2">
    <source>
        <dbReference type="SAM" id="MobiDB-lite"/>
    </source>
</evidence>
<dbReference type="GO" id="GO:0051082">
    <property type="term" value="F:unfolded protein binding"/>
    <property type="evidence" value="ECO:0007669"/>
    <property type="project" value="InterPro"/>
</dbReference>
<dbReference type="AlphaFoldDB" id="A0A5N5TGJ3"/>
<feature type="non-terminal residue" evidence="4">
    <location>
        <position position="1"/>
    </location>
</feature>
<evidence type="ECO:0000313" key="5">
    <source>
        <dbReference type="Proteomes" id="UP000326759"/>
    </source>
</evidence>
<evidence type="ECO:0000313" key="4">
    <source>
        <dbReference type="EMBL" id="KAB7505208.1"/>
    </source>
</evidence>
<name>A0A5N5TGJ3_9CRUS</name>
<proteinExistence type="predicted"/>
<sequence length="196" mass="21475">IYDQYGKEGLDSGGGGGPTRSRSSRSRHYDPFDYTFPTFTFRDPEEVFREFFGGDPFADLFGFDPFMQLRGSFVESPRRRQRQGRHRGHHSNVDNSLSHNFFGGPFGGLIGFPFNDFGNFDAGAGGGFTTFSSQSFVGGGGPGGAMKRSSTSTKYVNGKKITTKKVFENGVETVTVLENDVLKSRTVDGVPQALSY</sequence>
<dbReference type="EMBL" id="SEYY01005234">
    <property type="protein sequence ID" value="KAB7503398.1"/>
    <property type="molecule type" value="Genomic_DNA"/>
</dbReference>
<organism evidence="4 5">
    <name type="scientific">Armadillidium nasatum</name>
    <dbReference type="NCBI Taxonomy" id="96803"/>
    <lineage>
        <taxon>Eukaryota</taxon>
        <taxon>Metazoa</taxon>
        <taxon>Ecdysozoa</taxon>
        <taxon>Arthropoda</taxon>
        <taxon>Crustacea</taxon>
        <taxon>Multicrustacea</taxon>
        <taxon>Malacostraca</taxon>
        <taxon>Eumalacostraca</taxon>
        <taxon>Peracarida</taxon>
        <taxon>Isopoda</taxon>
        <taxon>Oniscidea</taxon>
        <taxon>Crinocheta</taxon>
        <taxon>Armadillidiidae</taxon>
        <taxon>Armadillidium</taxon>
    </lineage>
</organism>
<dbReference type="InterPro" id="IPR043183">
    <property type="entry name" value="DNJB2/6-like"/>
</dbReference>
<dbReference type="Proteomes" id="UP000326759">
    <property type="component" value="Unassembled WGS sequence"/>
</dbReference>
<reference evidence="4 5" key="1">
    <citation type="journal article" date="2019" name="PLoS Biol.">
        <title>Sex chromosomes control vertical transmission of feminizing Wolbachia symbionts in an isopod.</title>
        <authorList>
            <person name="Becking T."/>
            <person name="Chebbi M.A."/>
            <person name="Giraud I."/>
            <person name="Moumen B."/>
            <person name="Laverre T."/>
            <person name="Caubet Y."/>
            <person name="Peccoud J."/>
            <person name="Gilbert C."/>
            <person name="Cordaux R."/>
        </authorList>
    </citation>
    <scope>NUCLEOTIDE SEQUENCE [LARGE SCALE GENOMIC DNA]</scope>
    <source>
        <strain evidence="4">ANa2</strain>
        <tissue evidence="4">Whole body excluding digestive tract and cuticle</tissue>
    </source>
</reference>
<evidence type="ECO:0000313" key="3">
    <source>
        <dbReference type="EMBL" id="KAB7503398.1"/>
    </source>
</evidence>
<dbReference type="EMBL" id="SEYY01001615">
    <property type="protein sequence ID" value="KAB7505208.1"/>
    <property type="molecule type" value="Genomic_DNA"/>
</dbReference>